<protein>
    <submittedName>
        <fullName evidence="2">Uncharacterized protein</fullName>
    </submittedName>
</protein>
<feature type="compositionally biased region" description="Basic and acidic residues" evidence="1">
    <location>
        <begin position="61"/>
        <end position="73"/>
    </location>
</feature>
<name>W3XD04_PESFW</name>
<feature type="region of interest" description="Disordered" evidence="1">
    <location>
        <begin position="1"/>
        <end position="73"/>
    </location>
</feature>
<reference evidence="3" key="1">
    <citation type="journal article" date="2015" name="BMC Genomics">
        <title>Genomic and transcriptomic analysis of the endophytic fungus Pestalotiopsis fici reveals its lifestyle and high potential for synthesis of natural products.</title>
        <authorList>
            <person name="Wang X."/>
            <person name="Zhang X."/>
            <person name="Liu L."/>
            <person name="Xiang M."/>
            <person name="Wang W."/>
            <person name="Sun X."/>
            <person name="Che Y."/>
            <person name="Guo L."/>
            <person name="Liu G."/>
            <person name="Guo L."/>
            <person name="Wang C."/>
            <person name="Yin W.B."/>
            <person name="Stadler M."/>
            <person name="Zhang X."/>
            <person name="Liu X."/>
        </authorList>
    </citation>
    <scope>NUCLEOTIDE SEQUENCE [LARGE SCALE GENOMIC DNA]</scope>
    <source>
        <strain evidence="3">W106-1 / CGMCC3.15140</strain>
    </source>
</reference>
<dbReference type="InParanoid" id="W3XD04"/>
<dbReference type="KEGG" id="pfy:PFICI_05816"/>
<proteinExistence type="predicted"/>
<evidence type="ECO:0000256" key="1">
    <source>
        <dbReference type="SAM" id="MobiDB-lite"/>
    </source>
</evidence>
<organism evidence="2 3">
    <name type="scientific">Pestalotiopsis fici (strain W106-1 / CGMCC3.15140)</name>
    <dbReference type="NCBI Taxonomy" id="1229662"/>
    <lineage>
        <taxon>Eukaryota</taxon>
        <taxon>Fungi</taxon>
        <taxon>Dikarya</taxon>
        <taxon>Ascomycota</taxon>
        <taxon>Pezizomycotina</taxon>
        <taxon>Sordariomycetes</taxon>
        <taxon>Xylariomycetidae</taxon>
        <taxon>Amphisphaeriales</taxon>
        <taxon>Sporocadaceae</taxon>
        <taxon>Pestalotiopsis</taxon>
    </lineage>
</organism>
<feature type="compositionally biased region" description="Polar residues" evidence="1">
    <location>
        <begin position="23"/>
        <end position="36"/>
    </location>
</feature>
<accession>W3XD04</accession>
<sequence>MLAMCQVPQGATDTDASAPGVPQAQSTGASTPSSAHTVPAGGPSHVHDVEVSPSGQTALPEPDRLRQEEELGQ</sequence>
<dbReference type="HOGENOM" id="CLU_2705632_0_0_1"/>
<keyword evidence="3" id="KW-1185">Reference proteome</keyword>
<dbReference type="EMBL" id="KI912111">
    <property type="protein sequence ID" value="ETS83940.1"/>
    <property type="molecule type" value="Genomic_DNA"/>
</dbReference>
<dbReference type="GeneID" id="19270829"/>
<evidence type="ECO:0000313" key="2">
    <source>
        <dbReference type="EMBL" id="ETS83940.1"/>
    </source>
</evidence>
<gene>
    <name evidence="2" type="ORF">PFICI_05816</name>
</gene>
<dbReference type="Proteomes" id="UP000030651">
    <property type="component" value="Unassembled WGS sequence"/>
</dbReference>
<evidence type="ECO:0000313" key="3">
    <source>
        <dbReference type="Proteomes" id="UP000030651"/>
    </source>
</evidence>
<dbReference type="AlphaFoldDB" id="W3XD04"/>
<dbReference type="RefSeq" id="XP_007832588.1">
    <property type="nucleotide sequence ID" value="XM_007834397.1"/>
</dbReference>